<dbReference type="InterPro" id="IPR029903">
    <property type="entry name" value="RmlD-like-bd"/>
</dbReference>
<dbReference type="Pfam" id="PF04321">
    <property type="entry name" value="RmlD_sub_bind"/>
    <property type="match status" value="1"/>
</dbReference>
<dbReference type="InterPro" id="IPR036291">
    <property type="entry name" value="NAD(P)-bd_dom_sf"/>
</dbReference>
<dbReference type="PANTHER" id="PTHR10491">
    <property type="entry name" value="DTDP-4-DEHYDRORHAMNOSE REDUCTASE"/>
    <property type="match status" value="1"/>
</dbReference>
<organism evidence="2 3">
    <name type="scientific">Rhizophagus irregularis (strain DAOM 197198w)</name>
    <name type="common">Glomus intraradices</name>
    <dbReference type="NCBI Taxonomy" id="1432141"/>
    <lineage>
        <taxon>Eukaryota</taxon>
        <taxon>Fungi</taxon>
        <taxon>Fungi incertae sedis</taxon>
        <taxon>Mucoromycota</taxon>
        <taxon>Glomeromycotina</taxon>
        <taxon>Glomeromycetes</taxon>
        <taxon>Glomerales</taxon>
        <taxon>Glomeraceae</taxon>
        <taxon>Rhizophagus</taxon>
    </lineage>
</organism>
<evidence type="ECO:0000313" key="2">
    <source>
        <dbReference type="EMBL" id="EXX71161.1"/>
    </source>
</evidence>
<dbReference type="OrthoDB" id="6235964at2759"/>
<dbReference type="HOGENOM" id="CLU_045518_0_0_1"/>
<dbReference type="GO" id="GO:0048270">
    <property type="term" value="F:methionine adenosyltransferase regulator activity"/>
    <property type="evidence" value="ECO:0007669"/>
    <property type="project" value="TreeGrafter"/>
</dbReference>
<feature type="domain" description="RmlD-like substrate binding" evidence="1">
    <location>
        <begin position="1"/>
        <end position="281"/>
    </location>
</feature>
<dbReference type="GO" id="GO:0006556">
    <property type="term" value="P:S-adenosylmethionine biosynthetic process"/>
    <property type="evidence" value="ECO:0007669"/>
    <property type="project" value="UniProtKB-UniPathway"/>
</dbReference>
<dbReference type="STRING" id="1432141.A0A015LF67"/>
<proteinExistence type="predicted"/>
<dbReference type="FunFam" id="3.40.50.720:FF:000357">
    <property type="entry name" value="Methionine adenosyltransferase 2 subunit beta"/>
    <property type="match status" value="1"/>
</dbReference>
<name>A0A015LF67_RHIIW</name>
<dbReference type="InterPro" id="IPR005913">
    <property type="entry name" value="dTDP_dehydrorham_reduct"/>
</dbReference>
<evidence type="ECO:0000313" key="3">
    <source>
        <dbReference type="Proteomes" id="UP000022910"/>
    </source>
</evidence>
<gene>
    <name evidence="2" type="ORF">RirG_081180</name>
</gene>
<dbReference type="Proteomes" id="UP000022910">
    <property type="component" value="Unassembled WGS sequence"/>
</dbReference>
<dbReference type="Gene3D" id="3.40.50.720">
    <property type="entry name" value="NAD(P)-binding Rossmann-like Domain"/>
    <property type="match status" value="1"/>
</dbReference>
<evidence type="ECO:0000259" key="1">
    <source>
        <dbReference type="Pfam" id="PF04321"/>
    </source>
</evidence>
<dbReference type="OMA" id="RMPLMFG"/>
<comment type="caution">
    <text evidence="2">The sequence shown here is derived from an EMBL/GenBank/DDBJ whole genome shotgun (WGS) entry which is preliminary data.</text>
</comment>
<dbReference type="AlphaFoldDB" id="A0A015LF67"/>
<dbReference type="EMBL" id="JEMT01016244">
    <property type="protein sequence ID" value="EXX71161.1"/>
    <property type="molecule type" value="Genomic_DNA"/>
</dbReference>
<dbReference type="PANTHER" id="PTHR10491:SF4">
    <property type="entry name" value="METHIONINE ADENOSYLTRANSFERASE 2 SUBUNIT BETA"/>
    <property type="match status" value="1"/>
</dbReference>
<dbReference type="CDD" id="cd05254">
    <property type="entry name" value="dTDP_HR_like_SDR_e"/>
    <property type="match status" value="1"/>
</dbReference>
<dbReference type="SUPFAM" id="SSF51735">
    <property type="entry name" value="NAD(P)-binding Rossmann-fold domains"/>
    <property type="match status" value="1"/>
</dbReference>
<accession>A0A015LF67</accession>
<sequence>MKVIITGASGLLGRAVYKTFKETNSNYEVIGLAKTRVKNDLKQLDLTDKAAVESFIEEIKPDVIIHSAAERKPDVVEKNQELAYELNVNTTEHLAKLSLKYKFSLTYISTDYVFDGKNPPYEVDDTPNPINLYGNTKYQGELAIQKINPDSIILRIPLLYGEAESPAESAANILIDSVKDSSKKTEINNISKRYPTNVEDVARVIKDLTVKSVEQNVPIKGIFHFTANEMFTKYEICKTFAKILNCSSDHLIPLDSQPPSAAAKQPFDSHLSTKRLEELGIDTKCVGFEEWWTKYLGV</sequence>
<dbReference type="UniPathway" id="UPA00315">
    <property type="reaction ID" value="UER00080"/>
</dbReference>
<reference evidence="2 3" key="1">
    <citation type="submission" date="2014-02" db="EMBL/GenBank/DDBJ databases">
        <title>Single nucleus genome sequencing reveals high similarity among nuclei of an endomycorrhizal fungus.</title>
        <authorList>
            <person name="Lin K."/>
            <person name="Geurts R."/>
            <person name="Zhang Z."/>
            <person name="Limpens E."/>
            <person name="Saunders D.G."/>
            <person name="Mu D."/>
            <person name="Pang E."/>
            <person name="Cao H."/>
            <person name="Cha H."/>
            <person name="Lin T."/>
            <person name="Zhou Q."/>
            <person name="Shang Y."/>
            <person name="Li Y."/>
            <person name="Ivanov S."/>
            <person name="Sharma T."/>
            <person name="Velzen R.V."/>
            <person name="Ruijter N.D."/>
            <person name="Aanen D.K."/>
            <person name="Win J."/>
            <person name="Kamoun S."/>
            <person name="Bisseling T."/>
            <person name="Huang S."/>
        </authorList>
    </citation>
    <scope>NUCLEOTIDE SEQUENCE [LARGE SCALE GENOMIC DNA]</scope>
    <source>
        <strain evidence="3">DAOM197198w</strain>
    </source>
</reference>
<keyword evidence="3" id="KW-1185">Reference proteome</keyword>
<protein>
    <recommendedName>
        <fullName evidence="1">RmlD-like substrate binding domain-containing protein</fullName>
    </recommendedName>
</protein>
<dbReference type="GO" id="GO:0048269">
    <property type="term" value="C:methionine adenosyltransferase complex"/>
    <property type="evidence" value="ECO:0007669"/>
    <property type="project" value="TreeGrafter"/>
</dbReference>